<accession>A0ABX8Z832</accession>
<feature type="domain" description="GGDEF" evidence="5">
    <location>
        <begin position="392"/>
        <end position="522"/>
    </location>
</feature>
<dbReference type="PANTHER" id="PTHR45138:SF9">
    <property type="entry name" value="DIGUANYLATE CYCLASE DGCM-RELATED"/>
    <property type="match status" value="1"/>
</dbReference>
<dbReference type="SUPFAM" id="SSF52172">
    <property type="entry name" value="CheY-like"/>
    <property type="match status" value="1"/>
</dbReference>
<dbReference type="Proteomes" id="UP000825679">
    <property type="component" value="Chromosome"/>
</dbReference>
<evidence type="ECO:0000259" key="4">
    <source>
        <dbReference type="PROSITE" id="PS50110"/>
    </source>
</evidence>
<dbReference type="Gene3D" id="3.40.50.2300">
    <property type="match status" value="1"/>
</dbReference>
<evidence type="ECO:0000313" key="6">
    <source>
        <dbReference type="EMBL" id="QZA78732.1"/>
    </source>
</evidence>
<organism evidence="6 7">
    <name type="scientific">Deefgea tanakiae</name>
    <dbReference type="NCBI Taxonomy" id="2865840"/>
    <lineage>
        <taxon>Bacteria</taxon>
        <taxon>Pseudomonadati</taxon>
        <taxon>Pseudomonadota</taxon>
        <taxon>Betaproteobacteria</taxon>
        <taxon>Neisseriales</taxon>
        <taxon>Chitinibacteraceae</taxon>
        <taxon>Deefgea</taxon>
    </lineage>
</organism>
<evidence type="ECO:0000259" key="5">
    <source>
        <dbReference type="PROSITE" id="PS50887"/>
    </source>
</evidence>
<dbReference type="InterPro" id="IPR000160">
    <property type="entry name" value="GGDEF_dom"/>
</dbReference>
<dbReference type="EMBL" id="CP081150">
    <property type="protein sequence ID" value="QZA78732.1"/>
    <property type="molecule type" value="Genomic_DNA"/>
</dbReference>
<dbReference type="SMART" id="SM00267">
    <property type="entry name" value="GGDEF"/>
    <property type="match status" value="1"/>
</dbReference>
<dbReference type="Pfam" id="PF00990">
    <property type="entry name" value="GGDEF"/>
    <property type="match status" value="1"/>
</dbReference>
<dbReference type="EC" id="2.7.7.65" evidence="1"/>
<dbReference type="InterPro" id="IPR011006">
    <property type="entry name" value="CheY-like_superfamily"/>
</dbReference>
<dbReference type="GO" id="GO:0052621">
    <property type="term" value="F:diguanylate cyclase activity"/>
    <property type="evidence" value="ECO:0007669"/>
    <property type="project" value="UniProtKB-EC"/>
</dbReference>
<dbReference type="InterPro" id="IPR001789">
    <property type="entry name" value="Sig_transdc_resp-reg_receiver"/>
</dbReference>
<evidence type="ECO:0000256" key="2">
    <source>
        <dbReference type="ARBA" id="ARBA00034247"/>
    </source>
</evidence>
<dbReference type="SMART" id="SM00448">
    <property type="entry name" value="REC"/>
    <property type="match status" value="1"/>
</dbReference>
<dbReference type="PROSITE" id="PS50887">
    <property type="entry name" value="GGDEF"/>
    <property type="match status" value="1"/>
</dbReference>
<protein>
    <recommendedName>
        <fullName evidence="1">diguanylate cyclase</fullName>
        <ecNumber evidence="1">2.7.7.65</ecNumber>
    </recommendedName>
</protein>
<dbReference type="Gene3D" id="3.30.70.270">
    <property type="match status" value="1"/>
</dbReference>
<feature type="modified residue" description="4-aspartylphosphate" evidence="3">
    <location>
        <position position="285"/>
    </location>
</feature>
<evidence type="ECO:0000256" key="1">
    <source>
        <dbReference type="ARBA" id="ARBA00012528"/>
    </source>
</evidence>
<dbReference type="Pfam" id="PF00072">
    <property type="entry name" value="Response_reg"/>
    <property type="match status" value="1"/>
</dbReference>
<evidence type="ECO:0000313" key="7">
    <source>
        <dbReference type="Proteomes" id="UP000825679"/>
    </source>
</evidence>
<dbReference type="SUPFAM" id="SSF55073">
    <property type="entry name" value="Nucleotide cyclase"/>
    <property type="match status" value="1"/>
</dbReference>
<proteinExistence type="predicted"/>
<keyword evidence="3" id="KW-0597">Phosphoprotein</keyword>
<dbReference type="PROSITE" id="PS50110">
    <property type="entry name" value="RESPONSE_REGULATORY"/>
    <property type="match status" value="1"/>
</dbReference>
<keyword evidence="6" id="KW-0548">Nucleotidyltransferase</keyword>
<dbReference type="InterPro" id="IPR043128">
    <property type="entry name" value="Rev_trsase/Diguanyl_cyclase"/>
</dbReference>
<dbReference type="InterPro" id="IPR029787">
    <property type="entry name" value="Nucleotide_cyclase"/>
</dbReference>
<comment type="catalytic activity">
    <reaction evidence="2">
        <text>2 GTP = 3',3'-c-di-GMP + 2 diphosphate</text>
        <dbReference type="Rhea" id="RHEA:24898"/>
        <dbReference type="ChEBI" id="CHEBI:33019"/>
        <dbReference type="ChEBI" id="CHEBI:37565"/>
        <dbReference type="ChEBI" id="CHEBI:58805"/>
        <dbReference type="EC" id="2.7.7.65"/>
    </reaction>
</comment>
<dbReference type="RefSeq" id="WP_221007254.1">
    <property type="nucleotide sequence ID" value="NZ_CP081150.1"/>
</dbReference>
<evidence type="ECO:0000256" key="3">
    <source>
        <dbReference type="PROSITE-ProRule" id="PRU00169"/>
    </source>
</evidence>
<keyword evidence="7" id="KW-1185">Reference proteome</keyword>
<dbReference type="CDD" id="cd01949">
    <property type="entry name" value="GGDEF"/>
    <property type="match status" value="1"/>
</dbReference>
<dbReference type="PANTHER" id="PTHR45138">
    <property type="entry name" value="REGULATORY COMPONENTS OF SENSORY TRANSDUCTION SYSTEM"/>
    <property type="match status" value="1"/>
</dbReference>
<gene>
    <name evidence="6" type="ORF">K4H28_04810</name>
</gene>
<feature type="domain" description="Response regulatory" evidence="4">
    <location>
        <begin position="236"/>
        <end position="352"/>
    </location>
</feature>
<keyword evidence="6" id="KW-0808">Transferase</keyword>
<name>A0ABX8Z832_9NEIS</name>
<dbReference type="InterPro" id="IPR050469">
    <property type="entry name" value="Diguanylate_Cyclase"/>
</dbReference>
<reference evidence="6 7" key="1">
    <citation type="submission" date="2021-08" db="EMBL/GenBank/DDBJ databases">
        <title>complete genome sequencing of Deefgea sp. D25.</title>
        <authorList>
            <person name="Bae J.-W."/>
            <person name="Gim D.-H."/>
        </authorList>
    </citation>
    <scope>NUCLEOTIDE SEQUENCE [LARGE SCALE GENOMIC DNA]</scope>
    <source>
        <strain evidence="6 7">D25</strain>
    </source>
</reference>
<sequence length="522" mass="58408">MPALTIRKKLMTLLSSWQAYCQAPNEEHFVEFALGVNTLAELLRAGPSLGLARMSHDLEQDALALFNTPDSHPISFEAQARLAEQIENLSQLIKGDVLATQPERRQQADAACYEAKKASIVLLSDQPSQWQDLIAQLGYFGLAIDVLSWSSAPQQSQALLLLDLKFTNDWPARLSVLRAANPASQMIALGLNSEFNLLHQALQLGCDHCFVQDMSLPAMVAHILELQSCQNEEPYRVLIVDDSLTAHAMIRRALADQGIETQAIIDPRLVIERMHEFQPDLLLLDMYMPDCTGVEAARIIRQHPEFLSIPIVYLSGETDLGLQVEALRLGGDHFLTKPFNPVFLNAIVNSKIERYRTLRRSMYHDSLTGLLNHTTSKSHLDLMLEQCRAQQRPLCVAMLDLDHFKQVNDSYGHPIGDQIIRSLAWLLKQRVRQGDILGRYGGEEFILALPGASLAVGHSILEQIRQDFAAIRHPFGDGYFQLSFSCGMAAYPAIEHSDQLIEAADQALYRAKRAGRNRIECA</sequence>
<dbReference type="NCBIfam" id="TIGR00254">
    <property type="entry name" value="GGDEF"/>
    <property type="match status" value="1"/>
</dbReference>